<dbReference type="EMBL" id="CAJFCJ010000007">
    <property type="protein sequence ID" value="CAD5117663.1"/>
    <property type="molecule type" value="Genomic_DNA"/>
</dbReference>
<dbReference type="PANTHER" id="PTHR13430">
    <property type="match status" value="1"/>
</dbReference>
<evidence type="ECO:0000256" key="1">
    <source>
        <dbReference type="ARBA" id="ARBA00004329"/>
    </source>
</evidence>
<dbReference type="GO" id="GO:0034727">
    <property type="term" value="P:piecemeal microautophagy of the nucleus"/>
    <property type="evidence" value="ECO:0007669"/>
    <property type="project" value="TreeGrafter"/>
</dbReference>
<evidence type="ECO:0000313" key="5">
    <source>
        <dbReference type="EMBL" id="CAD5117663.1"/>
    </source>
</evidence>
<dbReference type="GO" id="GO:0000423">
    <property type="term" value="P:mitophagy"/>
    <property type="evidence" value="ECO:0007669"/>
    <property type="project" value="TreeGrafter"/>
</dbReference>
<gene>
    <name evidence="5" type="ORF">DGYR_LOCUS6168</name>
</gene>
<evidence type="ECO:0000256" key="3">
    <source>
        <dbReference type="ARBA" id="ARBA00023006"/>
    </source>
</evidence>
<dbReference type="GO" id="GO:0034497">
    <property type="term" value="P:protein localization to phagophore assembly site"/>
    <property type="evidence" value="ECO:0007669"/>
    <property type="project" value="TreeGrafter"/>
</dbReference>
<reference evidence="5 6" key="1">
    <citation type="submission" date="2020-08" db="EMBL/GenBank/DDBJ databases">
        <authorList>
            <person name="Hejnol A."/>
        </authorList>
    </citation>
    <scope>NUCLEOTIDE SEQUENCE [LARGE SCALE GENOMIC DNA]</scope>
</reference>
<evidence type="ECO:0000256" key="4">
    <source>
        <dbReference type="SAM" id="MobiDB-lite"/>
    </source>
</evidence>
<dbReference type="InterPro" id="IPR040182">
    <property type="entry name" value="ATG13"/>
</dbReference>
<dbReference type="Proteomes" id="UP000549394">
    <property type="component" value="Unassembled WGS sequence"/>
</dbReference>
<organism evidence="5 6">
    <name type="scientific">Dimorphilus gyrociliatus</name>
    <dbReference type="NCBI Taxonomy" id="2664684"/>
    <lineage>
        <taxon>Eukaryota</taxon>
        <taxon>Metazoa</taxon>
        <taxon>Spiralia</taxon>
        <taxon>Lophotrochozoa</taxon>
        <taxon>Annelida</taxon>
        <taxon>Polychaeta</taxon>
        <taxon>Polychaeta incertae sedis</taxon>
        <taxon>Dinophilidae</taxon>
        <taxon>Dimorphilus</taxon>
    </lineage>
</organism>
<dbReference type="GO" id="GO:0000407">
    <property type="term" value="C:phagophore assembly site"/>
    <property type="evidence" value="ECO:0007669"/>
    <property type="project" value="UniProtKB-SubCell"/>
</dbReference>
<comment type="caution">
    <text evidence="5">The sequence shown here is derived from an EMBL/GenBank/DDBJ whole genome shotgun (WGS) entry which is preliminary data.</text>
</comment>
<dbReference type="PANTHER" id="PTHR13430:SF4">
    <property type="entry name" value="AUTOPHAGY-RELATED PROTEIN 13"/>
    <property type="match status" value="1"/>
</dbReference>
<comment type="subcellular location">
    <subcellularLocation>
        <location evidence="1">Preautophagosomal structure</location>
    </subcellularLocation>
</comment>
<comment type="similarity">
    <text evidence="2">Belongs to the ATG13 family. Metazoan subfamily.</text>
</comment>
<feature type="region of interest" description="Disordered" evidence="4">
    <location>
        <begin position="309"/>
        <end position="350"/>
    </location>
</feature>
<dbReference type="GO" id="GO:1990316">
    <property type="term" value="C:Atg1/ULK1 kinase complex"/>
    <property type="evidence" value="ECO:0007669"/>
    <property type="project" value="TreeGrafter"/>
</dbReference>
<dbReference type="AlphaFoldDB" id="A0A7I8VSR9"/>
<feature type="region of interest" description="Disordered" evidence="4">
    <location>
        <begin position="212"/>
        <end position="257"/>
    </location>
</feature>
<accession>A0A7I8VSR9</accession>
<keyword evidence="3" id="KW-0072">Autophagy</keyword>
<evidence type="ECO:0000256" key="2">
    <source>
        <dbReference type="ARBA" id="ARBA00007341"/>
    </source>
</evidence>
<sequence length="449" mass="50988">MSTPPRMSSRCGSKLSTRAKHNTTNVVNWFNLVMQEMPDLKEETERSFLGVDCLFSKSFCVEMLLTTVEQEDYLSLETFSVSMSNTQSDINNISTFNLFEHLTTLLKNLISLTRTLPSYKLSRQQGPDSFVCCYKLYMDEPDFSGLGSSFRTEQIGSVSTPLGTVHLKVAYREKMQFSPSSSRRLVDDLKVDHFNVEASCLKRQNEPIKIVQSPHAKRSYQKEETVIKSPTSDDGSLKPNGLFQENGQSIDDDEEEDWHSILQKRNVDKQPATFCENINNQQNIPSVEDLPYVNLLKLGLEANIKSASELKKSNQPAVAEKQKLTPPSSSDSSASSDQSEFDTKSKLHSKRNGGSEFVVVEKCPFASNDENDLMAFYRQFMNPAQLQCMKEPIDNGLTIDDEEPFAFEEDETVMKRSVGRTLEDFEQEVPIFDEMVAMLEEKMKKYNMT</sequence>
<keyword evidence="6" id="KW-1185">Reference proteome</keyword>
<dbReference type="OrthoDB" id="70161at2759"/>
<feature type="compositionally biased region" description="Low complexity" evidence="4">
    <location>
        <begin position="328"/>
        <end position="338"/>
    </location>
</feature>
<proteinExistence type="inferred from homology"/>
<name>A0A7I8VSR9_9ANNE</name>
<protein>
    <submittedName>
        <fullName evidence="5">DgyrCDS6415</fullName>
    </submittedName>
</protein>
<evidence type="ECO:0000313" key="6">
    <source>
        <dbReference type="Proteomes" id="UP000549394"/>
    </source>
</evidence>
<dbReference type="GO" id="GO:0005829">
    <property type="term" value="C:cytosol"/>
    <property type="evidence" value="ECO:0007669"/>
    <property type="project" value="TreeGrafter"/>
</dbReference>
<dbReference type="InterPro" id="IPR036570">
    <property type="entry name" value="HORMA_dom_sf"/>
</dbReference>
<dbReference type="Gene3D" id="3.30.900.10">
    <property type="entry name" value="HORMA domain"/>
    <property type="match status" value="1"/>
</dbReference>